<gene>
    <name evidence="2" type="ORF">D8I35_08775</name>
</gene>
<dbReference type="InterPro" id="IPR021382">
    <property type="entry name" value="DUF3014"/>
</dbReference>
<comment type="caution">
    <text evidence="2">The sequence shown here is derived from an EMBL/GenBank/DDBJ whole genome shotgun (WGS) entry which is preliminary data.</text>
</comment>
<reference evidence="2 3" key="1">
    <citation type="submission" date="2018-10" db="EMBL/GenBank/DDBJ databases">
        <title>Draft genome of Cortibacter populi DSM10536.</title>
        <authorList>
            <person name="Bernier A.-M."/>
            <person name="Bernard K."/>
        </authorList>
    </citation>
    <scope>NUCLEOTIDE SEQUENCE [LARGE SCALE GENOMIC DNA]</scope>
    <source>
        <strain evidence="2 3">DSM 105136</strain>
    </source>
</reference>
<accession>A0A3M6QV74</accession>
<keyword evidence="1" id="KW-1133">Transmembrane helix</keyword>
<protein>
    <submittedName>
        <fullName evidence="2">DUF3014 domain-containing protein</fullName>
    </submittedName>
</protein>
<dbReference type="EMBL" id="RDQO01000002">
    <property type="protein sequence ID" value="RMX06915.1"/>
    <property type="molecule type" value="Genomic_DNA"/>
</dbReference>
<organism evidence="2 3">
    <name type="scientific">Corticibacter populi</name>
    <dbReference type="NCBI Taxonomy" id="1550736"/>
    <lineage>
        <taxon>Bacteria</taxon>
        <taxon>Pseudomonadati</taxon>
        <taxon>Pseudomonadota</taxon>
        <taxon>Betaproteobacteria</taxon>
        <taxon>Burkholderiales</taxon>
        <taxon>Comamonadaceae</taxon>
        <taxon>Corticibacter</taxon>
    </lineage>
</organism>
<evidence type="ECO:0000313" key="2">
    <source>
        <dbReference type="EMBL" id="RMX06915.1"/>
    </source>
</evidence>
<sequence length="320" mass="35328">MSQRIRAGEQEFYPGQRGRTSRNRWLAALVLLIVLAGLAGWWLWQHPQALSRLTGAAQQGPAAELVPAATGTAPEDAAATEASPADFLAVEPQEPQNPIEVEPEQAVQLPPLEQSDSAVAQTFSGWLGQDKTYAFIQNEQFIRRFVATVDNLPRERAPARLWPVNPTHPRFMVEGGSGSDMHIAAGNNARYQPVVQLVQSVDAAQAASYYKQYYPLFQQAYEDLGYPGQYFNDRLIAVIDHLLQAPEPIAPNVRQVEIRGEAATTAEQPWQHYEFEDPKLQALSAGQKMLVRMGPDNAHVLKAQLRAFRSQIAAGNAPAQ</sequence>
<keyword evidence="1" id="KW-0472">Membrane</keyword>
<dbReference type="Pfam" id="PF11219">
    <property type="entry name" value="DUF3014"/>
    <property type="match status" value="1"/>
</dbReference>
<evidence type="ECO:0000256" key="1">
    <source>
        <dbReference type="SAM" id="Phobius"/>
    </source>
</evidence>
<proteinExistence type="predicted"/>
<dbReference type="Proteomes" id="UP000278006">
    <property type="component" value="Unassembled WGS sequence"/>
</dbReference>
<keyword evidence="3" id="KW-1185">Reference proteome</keyword>
<evidence type="ECO:0000313" key="3">
    <source>
        <dbReference type="Proteomes" id="UP000278006"/>
    </source>
</evidence>
<dbReference type="OrthoDB" id="5502479at2"/>
<keyword evidence="1" id="KW-0812">Transmembrane</keyword>
<name>A0A3M6QV74_9BURK</name>
<dbReference type="RefSeq" id="WP_122228967.1">
    <property type="nucleotide sequence ID" value="NZ_RDQO01000002.1"/>
</dbReference>
<feature type="transmembrane region" description="Helical" evidence="1">
    <location>
        <begin position="25"/>
        <end position="44"/>
    </location>
</feature>
<dbReference type="AlphaFoldDB" id="A0A3M6QV74"/>